<dbReference type="GeneID" id="93943673"/>
<name>A0A0A0SXW4_9VIBR</name>
<dbReference type="Proteomes" id="UP000030081">
    <property type="component" value="Chromosome 2"/>
</dbReference>
<proteinExistence type="predicted"/>
<gene>
    <name evidence="1" type="ORF">IX92_23000</name>
</gene>
<reference evidence="1 2" key="1">
    <citation type="submission" date="2014-10" db="EMBL/GenBank/DDBJ databases">
        <title>The Complete Genome Sequence for the Shellfish Pathogen Vibrio coralliilyticus RE98 Isolated from a Shellfish Hatchery.</title>
        <authorList>
            <person name="Richards G.P."/>
            <person name="Bono J.L."/>
            <person name="Watson M.A."/>
            <person name="Needleman D.S."/>
        </authorList>
    </citation>
    <scope>NUCLEOTIDE SEQUENCE [LARGE SCALE GENOMIC DNA]</scope>
    <source>
        <strain evidence="1 2">RE98</strain>
    </source>
</reference>
<dbReference type="eggNOG" id="ENOG50307BY">
    <property type="taxonomic scope" value="Bacteria"/>
</dbReference>
<dbReference type="RefSeq" id="WP_019275999.1">
    <property type="nucleotide sequence ID" value="NZ_CP009618.1"/>
</dbReference>
<sequence length="162" mass="18310">MKTHALILLASLASSTIGACELYSSGYQSDSVLFHSSQGVCFSLLDGIQYTADKLDAFDDWVSEEQSPDYSSYWSDWVLQTETSPILSQSLASNYIGIGVWVPSELEDQINVSDTENWIMSHGLQLSLGFGDKKPGEPRLRLDYRWHDDYERDVIMQLELPF</sequence>
<keyword evidence="2" id="KW-1185">Reference proteome</keyword>
<dbReference type="EMBL" id="CP009618">
    <property type="protein sequence ID" value="AIW21843.1"/>
    <property type="molecule type" value="Genomic_DNA"/>
</dbReference>
<dbReference type="AlphaFoldDB" id="A0A0A0SXW4"/>
<organism evidence="1 2">
    <name type="scientific">Vibrio coralliilyticus</name>
    <dbReference type="NCBI Taxonomy" id="190893"/>
    <lineage>
        <taxon>Bacteria</taxon>
        <taxon>Pseudomonadati</taxon>
        <taxon>Pseudomonadota</taxon>
        <taxon>Gammaproteobacteria</taxon>
        <taxon>Vibrionales</taxon>
        <taxon>Vibrionaceae</taxon>
        <taxon>Vibrio</taxon>
    </lineage>
</organism>
<protein>
    <submittedName>
        <fullName evidence="1">Uncharacterized protein</fullName>
    </submittedName>
</protein>
<dbReference type="PROSITE" id="PS51257">
    <property type="entry name" value="PROKAR_LIPOPROTEIN"/>
    <property type="match status" value="1"/>
</dbReference>
<dbReference type="KEGG" id="vcy:IX92_23000"/>
<accession>A0A0A0SXW4</accession>
<evidence type="ECO:0000313" key="2">
    <source>
        <dbReference type="Proteomes" id="UP000030081"/>
    </source>
</evidence>
<evidence type="ECO:0000313" key="1">
    <source>
        <dbReference type="EMBL" id="AIW21843.1"/>
    </source>
</evidence>